<dbReference type="OrthoDB" id="2356897at2"/>
<organism evidence="5 6">
    <name type="scientific">Melghiribacillus thermohalophilus</name>
    <dbReference type="NCBI Taxonomy" id="1324956"/>
    <lineage>
        <taxon>Bacteria</taxon>
        <taxon>Bacillati</taxon>
        <taxon>Bacillota</taxon>
        <taxon>Bacilli</taxon>
        <taxon>Bacillales</taxon>
        <taxon>Bacillaceae</taxon>
        <taxon>Melghiribacillus</taxon>
    </lineage>
</organism>
<dbReference type="SUPFAM" id="SSF54211">
    <property type="entry name" value="Ribosomal protein S5 domain 2-like"/>
    <property type="match status" value="1"/>
</dbReference>
<keyword evidence="2" id="KW-0812">Transmembrane</keyword>
<dbReference type="PROSITE" id="PS50106">
    <property type="entry name" value="PDZ"/>
    <property type="match status" value="1"/>
</dbReference>
<evidence type="ECO:0000313" key="5">
    <source>
        <dbReference type="EMBL" id="TCT26888.1"/>
    </source>
</evidence>
<dbReference type="GO" id="GO:0004176">
    <property type="term" value="F:ATP-dependent peptidase activity"/>
    <property type="evidence" value="ECO:0007669"/>
    <property type="project" value="UniProtKB-UniRule"/>
</dbReference>
<dbReference type="InterPro" id="IPR036034">
    <property type="entry name" value="PDZ_sf"/>
</dbReference>
<comment type="caution">
    <text evidence="5">The sequence shown here is derived from an EMBL/GenBank/DDBJ whole genome shotgun (WGS) entry which is preliminary data.</text>
</comment>
<evidence type="ECO:0000259" key="3">
    <source>
        <dbReference type="PROSITE" id="PS50106"/>
    </source>
</evidence>
<dbReference type="NCBIfam" id="NF041438">
    <property type="entry name" value="SepM_fam_S16"/>
    <property type="match status" value="1"/>
</dbReference>
<dbReference type="EC" id="3.4.21.53" evidence="1"/>
<dbReference type="Pfam" id="PF13180">
    <property type="entry name" value="PDZ_2"/>
    <property type="match status" value="1"/>
</dbReference>
<keyword evidence="1" id="KW-0645">Protease</keyword>
<proteinExistence type="inferred from homology"/>
<keyword evidence="1" id="KW-0378">Hydrolase</keyword>
<reference evidence="5 6" key="1">
    <citation type="submission" date="2019-03" db="EMBL/GenBank/DDBJ databases">
        <title>Genomic Encyclopedia of Type Strains, Phase IV (KMG-IV): sequencing the most valuable type-strain genomes for metagenomic binning, comparative biology and taxonomic classification.</title>
        <authorList>
            <person name="Goeker M."/>
        </authorList>
    </citation>
    <scope>NUCLEOTIDE SEQUENCE [LARGE SCALE GENOMIC DNA]</scope>
    <source>
        <strain evidence="5 6">DSM 25894</strain>
    </source>
</reference>
<dbReference type="AlphaFoldDB" id="A0A4R3NHD8"/>
<keyword evidence="2" id="KW-1133">Transmembrane helix</keyword>
<feature type="active site" evidence="1">
    <location>
        <position position="280"/>
    </location>
</feature>
<accession>A0A4R3NHD8</accession>
<dbReference type="GO" id="GO:0004252">
    <property type="term" value="F:serine-type endopeptidase activity"/>
    <property type="evidence" value="ECO:0007669"/>
    <property type="project" value="UniProtKB-UniRule"/>
</dbReference>
<dbReference type="Proteomes" id="UP000294650">
    <property type="component" value="Unassembled WGS sequence"/>
</dbReference>
<dbReference type="GO" id="GO:0006508">
    <property type="term" value="P:proteolysis"/>
    <property type="evidence" value="ECO:0007669"/>
    <property type="project" value="UniProtKB-KW"/>
</dbReference>
<evidence type="ECO:0000259" key="4">
    <source>
        <dbReference type="PROSITE" id="PS51786"/>
    </source>
</evidence>
<gene>
    <name evidence="5" type="ORF">EDD68_101244</name>
</gene>
<keyword evidence="1" id="KW-0720">Serine protease</keyword>
<evidence type="ECO:0000256" key="2">
    <source>
        <dbReference type="SAM" id="Phobius"/>
    </source>
</evidence>
<feature type="domain" description="PDZ" evidence="3">
    <location>
        <begin position="101"/>
        <end position="187"/>
    </location>
</feature>
<dbReference type="SUPFAM" id="SSF50156">
    <property type="entry name" value="PDZ domain-like"/>
    <property type="match status" value="1"/>
</dbReference>
<dbReference type="GO" id="GO:0005524">
    <property type="term" value="F:ATP binding"/>
    <property type="evidence" value="ECO:0007669"/>
    <property type="project" value="InterPro"/>
</dbReference>
<dbReference type="PROSITE" id="PS51786">
    <property type="entry name" value="LON_PROTEOLYTIC"/>
    <property type="match status" value="1"/>
</dbReference>
<dbReference type="EMBL" id="SMAN01000001">
    <property type="protein sequence ID" value="TCT26888.1"/>
    <property type="molecule type" value="Genomic_DNA"/>
</dbReference>
<dbReference type="Pfam" id="PF05362">
    <property type="entry name" value="Lon_C"/>
    <property type="match status" value="1"/>
</dbReference>
<sequence>MFRNKRYIISTAIMIAIVIFMTYYKLPYYVYQPGDASALDPVVEVEGGYESEGNMHLVTVRGGPATPAYYLWAKIRPHYDIYPIDQVRPEGISHEEYFQTQLHLMESSQEAATVVAYEAANKSIEIEYKGVFILSVMDDMPAKDVLQIGDQIISVDGMKVEQTSELIDYVEGKEEGETVDLTIVRDGVELTKTVSLASFPHMPDKIGMGITLVTDREVEVDPPVNFHSGNIGGPSAGLMFSLEIYDQLTEGDLTKGYHVAGTGEITYEGEVLRIGGIDKKVVAAHRKGMDIFFAPNENGREGSNYEEALKAAEEINTEMKIVPVDSFSDALHYLEGLEPKSS</sequence>
<comment type="similarity">
    <text evidence="1">Belongs to the peptidase S16 family.</text>
</comment>
<protein>
    <recommendedName>
        <fullName evidence="1">endopeptidase La</fullName>
        <ecNumber evidence="1">3.4.21.53</ecNumber>
    </recommendedName>
</protein>
<keyword evidence="2" id="KW-0472">Membrane</keyword>
<dbReference type="InterPro" id="IPR014721">
    <property type="entry name" value="Ribsml_uS5_D2-typ_fold_subgr"/>
</dbReference>
<dbReference type="InterPro" id="IPR001478">
    <property type="entry name" value="PDZ"/>
</dbReference>
<dbReference type="Gene3D" id="2.30.42.10">
    <property type="match status" value="1"/>
</dbReference>
<feature type="active site" evidence="1">
    <location>
        <position position="235"/>
    </location>
</feature>
<feature type="domain" description="Lon proteolytic" evidence="4">
    <location>
        <begin position="230"/>
        <end position="337"/>
    </location>
</feature>
<dbReference type="SMART" id="SM00228">
    <property type="entry name" value="PDZ"/>
    <property type="match status" value="1"/>
</dbReference>
<feature type="transmembrane region" description="Helical" evidence="2">
    <location>
        <begin position="7"/>
        <end position="24"/>
    </location>
</feature>
<dbReference type="InterPro" id="IPR020568">
    <property type="entry name" value="Ribosomal_Su5_D2-typ_SF"/>
</dbReference>
<dbReference type="GO" id="GO:0030163">
    <property type="term" value="P:protein catabolic process"/>
    <property type="evidence" value="ECO:0007669"/>
    <property type="project" value="InterPro"/>
</dbReference>
<dbReference type="PANTHER" id="PTHR10046">
    <property type="entry name" value="ATP DEPENDENT LON PROTEASE FAMILY MEMBER"/>
    <property type="match status" value="1"/>
</dbReference>
<name>A0A4R3NHD8_9BACI</name>
<keyword evidence="6" id="KW-1185">Reference proteome</keyword>
<evidence type="ECO:0000256" key="1">
    <source>
        <dbReference type="PROSITE-ProRule" id="PRU01122"/>
    </source>
</evidence>
<dbReference type="InterPro" id="IPR027065">
    <property type="entry name" value="Lon_Prtase"/>
</dbReference>
<evidence type="ECO:0000313" key="6">
    <source>
        <dbReference type="Proteomes" id="UP000294650"/>
    </source>
</evidence>
<comment type="catalytic activity">
    <reaction evidence="1">
        <text>Hydrolysis of proteins in presence of ATP.</text>
        <dbReference type="EC" id="3.4.21.53"/>
    </reaction>
</comment>
<dbReference type="InterPro" id="IPR008269">
    <property type="entry name" value="Lon_proteolytic"/>
</dbReference>
<dbReference type="Gene3D" id="3.30.230.10">
    <property type="match status" value="1"/>
</dbReference>
<dbReference type="RefSeq" id="WP_132370299.1">
    <property type="nucleotide sequence ID" value="NZ_SMAN01000001.1"/>
</dbReference>